<evidence type="ECO:0000256" key="4">
    <source>
        <dbReference type="ARBA" id="ARBA00023204"/>
    </source>
</evidence>
<accession>A0A2U9R389</accession>
<evidence type="ECO:0000256" key="1">
    <source>
        <dbReference type="ARBA" id="ARBA00008343"/>
    </source>
</evidence>
<dbReference type="GO" id="GO:0005634">
    <property type="term" value="C:nucleus"/>
    <property type="evidence" value="ECO:0007669"/>
    <property type="project" value="UniProtKB-SubCell"/>
</dbReference>
<evidence type="ECO:0000256" key="5">
    <source>
        <dbReference type="ARBA" id="ARBA00023239"/>
    </source>
</evidence>
<dbReference type="InterPro" id="IPR003265">
    <property type="entry name" value="HhH-GPD_domain"/>
</dbReference>
<evidence type="ECO:0000256" key="8">
    <source>
        <dbReference type="HAMAP-Rule" id="MF_03183"/>
    </source>
</evidence>
<sequence>MFYTLELCKRVQRPHFTSTPMSQSKHFLNTNSRKTRSSIKAECSGTFHADIERFDTELKSTLSKEIPSTATKSTRIRTIKHIKLEGDHEIGDSVPETPKIPDSFFPMYNKIKEMREMITTPVDLIGCVRIPALLRLITLKFKEKGTIETIEITEIPGYKPQLKAIEGDDSNIDKIWRFQLLVTLLFSSQTKDEVNFQVMQSLHHHYLSLGYQDGLCIPAVLSTSFAELDELIYKVGFHSRKASYLLETAKVLNDSYNQDVPDNIEELVKLKGIGYKMGHLILQGAWKKVIGISVDTHMVRLCNMFGWLPKHEKNPDNVRKELEKMLVNHRDLWSEINPVLVGFGQSVCTPTGRRCDLCLLSKIDKKNDYLCPAVDKRLLLRVQRDVETYDRKVRGDLEKLIKYINS</sequence>
<dbReference type="HAMAP" id="MF_03183">
    <property type="entry name" value="Endonuclease_III_Nth"/>
    <property type="match status" value="1"/>
</dbReference>
<comment type="function">
    <text evidence="8">Bifunctional DNA N-glycosylase with associated apurinic/apyrimidinic (AP) lyase function that catalyzes the first step in base excision repair (BER), the primary repair pathway for the repair of oxidative DNA damage. The DNA N-glycosylase activity releases the damaged DNA base from DNA by cleaving the N-glycosidic bond, leaving an AP site. The AP lyase activity cleaves the phosphodiester bond 3' to the AP site by a beta-elimination. Primarily recognizes and repairs oxidative base damage of pyrimidines.</text>
</comment>
<dbReference type="SUPFAM" id="SSF48150">
    <property type="entry name" value="DNA-glycosylase"/>
    <property type="match status" value="1"/>
</dbReference>
<dbReference type="AlphaFoldDB" id="A0A2U9R389"/>
<comment type="catalytic activity">
    <reaction evidence="7 8">
        <text>2'-deoxyribonucleotide-(2'-deoxyribose 5'-phosphate)-2'-deoxyribonucleotide-DNA = a 3'-end 2'-deoxyribonucleotide-(2,3-dehydro-2,3-deoxyribose 5'-phosphate)-DNA + a 5'-end 5'-phospho-2'-deoxyribonucleoside-DNA + H(+)</text>
        <dbReference type="Rhea" id="RHEA:66592"/>
        <dbReference type="Rhea" id="RHEA-COMP:13180"/>
        <dbReference type="Rhea" id="RHEA-COMP:16897"/>
        <dbReference type="Rhea" id="RHEA-COMP:17067"/>
        <dbReference type="ChEBI" id="CHEBI:15378"/>
        <dbReference type="ChEBI" id="CHEBI:136412"/>
        <dbReference type="ChEBI" id="CHEBI:157695"/>
        <dbReference type="ChEBI" id="CHEBI:167181"/>
        <dbReference type="EC" id="4.2.99.18"/>
    </reaction>
</comment>
<evidence type="ECO:0000256" key="6">
    <source>
        <dbReference type="ARBA" id="ARBA00023295"/>
    </source>
</evidence>
<keyword evidence="8" id="KW-0496">Mitochondrion</keyword>
<keyword evidence="6 8" id="KW-0326">Glycosidase</keyword>
<evidence type="ECO:0000259" key="9">
    <source>
        <dbReference type="SMART" id="SM00478"/>
    </source>
</evidence>
<dbReference type="EMBL" id="CP028774">
    <property type="protein sequence ID" value="AWU75797.1"/>
    <property type="molecule type" value="Genomic_DNA"/>
</dbReference>
<dbReference type="Gene3D" id="1.10.1670.10">
    <property type="entry name" value="Helix-hairpin-Helix base-excision DNA repair enzymes (C-terminal)"/>
    <property type="match status" value="1"/>
</dbReference>
<dbReference type="InterPro" id="IPR030841">
    <property type="entry name" value="NTH1"/>
</dbReference>
<dbReference type="Proteomes" id="UP000249293">
    <property type="component" value="Chromosome 2"/>
</dbReference>
<keyword evidence="5 8" id="KW-0456">Lyase</keyword>
<keyword evidence="8" id="KW-0539">Nucleus</keyword>
<dbReference type="InterPro" id="IPR023170">
    <property type="entry name" value="HhH_base_excis_C"/>
</dbReference>
<dbReference type="Pfam" id="PF00730">
    <property type="entry name" value="HhH-GPD"/>
    <property type="match status" value="1"/>
</dbReference>
<keyword evidence="11" id="KW-1185">Reference proteome</keyword>
<reference evidence="10 11" key="1">
    <citation type="submission" date="2018-06" db="EMBL/GenBank/DDBJ databases">
        <title>Population genomics shows no distinction between pathogenic Candida krusei and environmental Pichia kudriavzevii: One species, four names.</title>
        <authorList>
            <person name="Douglass A.P."/>
            <person name="Offei B."/>
            <person name="Braun-Galleani S."/>
            <person name="Coughlan A.Y."/>
            <person name="Martos A."/>
            <person name="Ortiz-Merino R.A."/>
            <person name="Byrne K.P."/>
            <person name="Wolfe K.H."/>
        </authorList>
    </citation>
    <scope>NUCLEOTIDE SEQUENCE [LARGE SCALE GENOMIC DNA]</scope>
    <source>
        <strain evidence="10 11">CBS573</strain>
    </source>
</reference>
<comment type="caution">
    <text evidence="8">Lacks conserved residue(s) required for the propagation of feature annotation.</text>
</comment>
<gene>
    <name evidence="8" type="primary">NTG1</name>
    <name evidence="10" type="ORF">C5L36_0B10320</name>
</gene>
<name>A0A2U9R389_PICKU</name>
<proteinExistence type="inferred from homology"/>
<dbReference type="GO" id="GO:0006289">
    <property type="term" value="P:nucleotide-excision repair"/>
    <property type="evidence" value="ECO:0007669"/>
    <property type="project" value="TreeGrafter"/>
</dbReference>
<dbReference type="GO" id="GO:0003677">
    <property type="term" value="F:DNA binding"/>
    <property type="evidence" value="ECO:0007669"/>
    <property type="project" value="UniProtKB-UniRule"/>
</dbReference>
<dbReference type="VEuPathDB" id="FungiDB:C5L36_0B10320"/>
<dbReference type="EC" id="3.2.2.-" evidence="8"/>
<dbReference type="InterPro" id="IPR011257">
    <property type="entry name" value="DNA_glycosylase"/>
</dbReference>
<dbReference type="FunFam" id="1.10.340.30:FF:000001">
    <property type="entry name" value="Endonuclease III"/>
    <property type="match status" value="1"/>
</dbReference>
<dbReference type="GO" id="GO:0140078">
    <property type="term" value="F:class I DNA-(apurinic or apyrimidinic site) endonuclease activity"/>
    <property type="evidence" value="ECO:0007669"/>
    <property type="project" value="UniProtKB-EC"/>
</dbReference>
<evidence type="ECO:0000256" key="2">
    <source>
        <dbReference type="ARBA" id="ARBA00022763"/>
    </source>
</evidence>
<protein>
    <recommendedName>
        <fullName evidence="8">Endonuclease III homolog</fullName>
        <ecNumber evidence="8">3.2.2.-</ecNumber>
        <ecNumber evidence="8">4.2.99.18</ecNumber>
    </recommendedName>
    <alternativeName>
        <fullName evidence="8">Bifunctional DNA N-glycosylase/DNA-(apurinic or apyrimidinic site) lyase</fullName>
        <shortName evidence="8">DNA glycosylase/AP lyase</shortName>
    </alternativeName>
</protein>
<dbReference type="OrthoDB" id="2099276at2759"/>
<dbReference type="PANTHER" id="PTHR43286:SF1">
    <property type="entry name" value="ENDONUCLEASE III-LIKE PROTEIN 1"/>
    <property type="match status" value="1"/>
</dbReference>
<evidence type="ECO:0000313" key="11">
    <source>
        <dbReference type="Proteomes" id="UP000249293"/>
    </source>
</evidence>
<dbReference type="SMART" id="SM00478">
    <property type="entry name" value="ENDO3c"/>
    <property type="match status" value="1"/>
</dbReference>
<dbReference type="PANTHER" id="PTHR43286">
    <property type="entry name" value="ENDONUCLEASE III-LIKE PROTEIN 1"/>
    <property type="match status" value="1"/>
</dbReference>
<evidence type="ECO:0000313" key="10">
    <source>
        <dbReference type="EMBL" id="AWU75797.1"/>
    </source>
</evidence>
<dbReference type="GO" id="GO:0005739">
    <property type="term" value="C:mitochondrion"/>
    <property type="evidence" value="ECO:0007669"/>
    <property type="project" value="UniProtKB-SubCell"/>
</dbReference>
<dbReference type="GO" id="GO:0000703">
    <property type="term" value="F:oxidized pyrimidine nucleobase lesion DNA N-glycosylase activity"/>
    <property type="evidence" value="ECO:0007669"/>
    <property type="project" value="UniProtKB-UniRule"/>
</dbReference>
<organism evidence="10 11">
    <name type="scientific">Pichia kudriavzevii</name>
    <name type="common">Yeast</name>
    <name type="synonym">Issatchenkia orientalis</name>
    <dbReference type="NCBI Taxonomy" id="4909"/>
    <lineage>
        <taxon>Eukaryota</taxon>
        <taxon>Fungi</taxon>
        <taxon>Dikarya</taxon>
        <taxon>Ascomycota</taxon>
        <taxon>Saccharomycotina</taxon>
        <taxon>Pichiomycetes</taxon>
        <taxon>Pichiales</taxon>
        <taxon>Pichiaceae</taxon>
        <taxon>Pichia</taxon>
    </lineage>
</organism>
<keyword evidence="3 8" id="KW-0378">Hydrolase</keyword>
<dbReference type="STRING" id="4909.A0A2U9R389"/>
<evidence type="ECO:0000256" key="3">
    <source>
        <dbReference type="ARBA" id="ARBA00022801"/>
    </source>
</evidence>
<comment type="similarity">
    <text evidence="1 8">Belongs to the Nth/MutY family.</text>
</comment>
<dbReference type="GO" id="GO:0006285">
    <property type="term" value="P:base-excision repair, AP site formation"/>
    <property type="evidence" value="ECO:0007669"/>
    <property type="project" value="UniProtKB-UniRule"/>
</dbReference>
<dbReference type="CDD" id="cd00056">
    <property type="entry name" value="ENDO3c"/>
    <property type="match status" value="1"/>
</dbReference>
<dbReference type="Gene3D" id="1.10.340.30">
    <property type="entry name" value="Hypothetical protein, domain 2"/>
    <property type="match status" value="1"/>
</dbReference>
<comment type="subcellular location">
    <subcellularLocation>
        <location evidence="8">Nucleus</location>
    </subcellularLocation>
    <subcellularLocation>
        <location evidence="8">Mitochondrion</location>
    </subcellularLocation>
</comment>
<keyword evidence="2 8" id="KW-0227">DNA damage</keyword>
<evidence type="ECO:0000256" key="7">
    <source>
        <dbReference type="ARBA" id="ARBA00044632"/>
    </source>
</evidence>
<keyword evidence="4 8" id="KW-0234">DNA repair</keyword>
<feature type="domain" description="HhH-GPD" evidence="9">
    <location>
        <begin position="186"/>
        <end position="346"/>
    </location>
</feature>
<dbReference type="EC" id="4.2.99.18" evidence="8"/>